<dbReference type="EMBL" id="QXFX01001917">
    <property type="protein sequence ID" value="KAE9083033.1"/>
    <property type="molecule type" value="Genomic_DNA"/>
</dbReference>
<dbReference type="EMBL" id="QXFZ01000425">
    <property type="protein sequence ID" value="KAE9116975.1"/>
    <property type="molecule type" value="Genomic_DNA"/>
</dbReference>
<evidence type="ECO:0000313" key="12">
    <source>
        <dbReference type="Proteomes" id="UP000433483"/>
    </source>
</evidence>
<dbReference type="Proteomes" id="UP000486351">
    <property type="component" value="Unassembled WGS sequence"/>
</dbReference>
<dbReference type="EMBL" id="QXGA01002943">
    <property type="protein sequence ID" value="KAE9089738.1"/>
    <property type="molecule type" value="Genomic_DNA"/>
</dbReference>
<dbReference type="Proteomes" id="UP000437068">
    <property type="component" value="Unassembled WGS sequence"/>
</dbReference>
<dbReference type="Proteomes" id="UP000440732">
    <property type="component" value="Unassembled WGS sequence"/>
</dbReference>
<sequence>MNLYCNINSCPFIGKCGNGLEESAKVFLGRNTRTSVLGVVAAEAIGAGKVLGQYLGEMEHVRVSRADWPRNYGYCLMMKQRPEKPNRPVRVRTTWVVS</sequence>
<organism evidence="2 17">
    <name type="scientific">Phytophthora fragariae</name>
    <dbReference type="NCBI Taxonomy" id="53985"/>
    <lineage>
        <taxon>Eukaryota</taxon>
        <taxon>Sar</taxon>
        <taxon>Stramenopiles</taxon>
        <taxon>Oomycota</taxon>
        <taxon>Peronosporomycetes</taxon>
        <taxon>Peronosporales</taxon>
        <taxon>Peronosporaceae</taxon>
        <taxon>Phytophthora</taxon>
    </lineage>
</organism>
<evidence type="ECO:0000313" key="9">
    <source>
        <dbReference type="EMBL" id="KAE9278348.1"/>
    </source>
</evidence>
<evidence type="ECO:0000313" key="7">
    <source>
        <dbReference type="EMBL" id="KAE9183564.1"/>
    </source>
</evidence>
<proteinExistence type="predicted"/>
<evidence type="ECO:0000313" key="17">
    <source>
        <dbReference type="Proteomes" id="UP000460718"/>
    </source>
</evidence>
<dbReference type="Proteomes" id="UP000460718">
    <property type="component" value="Unassembled WGS sequence"/>
</dbReference>
<dbReference type="EMBL" id="QXGE01002909">
    <property type="protein sequence ID" value="KAE9278348.1"/>
    <property type="molecule type" value="Genomic_DNA"/>
</dbReference>
<evidence type="ECO:0000313" key="6">
    <source>
        <dbReference type="EMBL" id="KAE9174413.1"/>
    </source>
</evidence>
<protein>
    <submittedName>
        <fullName evidence="2">Uncharacterized protein</fullName>
    </submittedName>
</protein>
<evidence type="ECO:0000313" key="4">
    <source>
        <dbReference type="EMBL" id="KAE9089738.1"/>
    </source>
</evidence>
<gene>
    <name evidence="9" type="ORF">PF001_g25200</name>
    <name evidence="7" type="ORF">PF002_g26669</name>
    <name evidence="8" type="ORF">PF004_g17075</name>
    <name evidence="6" type="ORF">PF005_g25867</name>
    <name evidence="4" type="ORF">PF006_g25291</name>
    <name evidence="5" type="ORF">PF007_g9469</name>
    <name evidence="10" type="ORF">PF008_g25380</name>
    <name evidence="1" type="ORF">PF009_g22731</name>
    <name evidence="3" type="ORF">PF010_g21359</name>
    <name evidence="2" type="ORF">PF011_g24350</name>
</gene>
<evidence type="ECO:0000313" key="2">
    <source>
        <dbReference type="EMBL" id="KAE8975725.1"/>
    </source>
</evidence>
<evidence type="ECO:0000313" key="5">
    <source>
        <dbReference type="EMBL" id="KAE9116975.1"/>
    </source>
</evidence>
<evidence type="ECO:0000313" key="14">
    <source>
        <dbReference type="Proteomes" id="UP000440367"/>
    </source>
</evidence>
<reference evidence="17 18" key="1">
    <citation type="submission" date="2018-09" db="EMBL/GenBank/DDBJ databases">
        <title>Genomic investigation of the strawberry pathogen Phytophthora fragariae indicates pathogenicity is determined by transcriptional variation in three key races.</title>
        <authorList>
            <person name="Adams T.M."/>
            <person name="Armitage A.D."/>
            <person name="Sobczyk M.K."/>
            <person name="Bates H.J."/>
            <person name="Dunwell J.M."/>
            <person name="Nellist C.F."/>
            <person name="Harrison R.J."/>
        </authorList>
    </citation>
    <scope>NUCLEOTIDE SEQUENCE [LARGE SCALE GENOMIC DNA]</scope>
    <source>
        <strain evidence="9 13">A4</strain>
        <strain evidence="7 14">BC-1</strain>
        <strain evidence="8 18">BC-23</strain>
        <strain evidence="6 12">NOV-27</strain>
        <strain evidence="4 15">NOV-5</strain>
        <strain evidence="5 16">NOV-71</strain>
        <strain evidence="10 19">NOV-77</strain>
        <strain evidence="1 11">NOV-9</strain>
        <strain evidence="3 20">ONT-3</strain>
        <strain evidence="2 17">SCRP245</strain>
    </source>
</reference>
<evidence type="ECO:0000313" key="1">
    <source>
        <dbReference type="EMBL" id="KAE8927095.1"/>
    </source>
</evidence>
<dbReference type="Proteomes" id="UP000441208">
    <property type="component" value="Unassembled WGS sequence"/>
</dbReference>
<evidence type="ECO:0000313" key="13">
    <source>
        <dbReference type="Proteomes" id="UP000437068"/>
    </source>
</evidence>
<dbReference type="OrthoDB" id="308383at2759"/>
<comment type="caution">
    <text evidence="2">The sequence shown here is derived from an EMBL/GenBank/DDBJ whole genome shotgun (WGS) entry which is preliminary data.</text>
</comment>
<dbReference type="AlphaFoldDB" id="A0A6A3I444"/>
<dbReference type="EMBL" id="QXGB01002872">
    <property type="protein sequence ID" value="KAE9174413.1"/>
    <property type="molecule type" value="Genomic_DNA"/>
</dbReference>
<evidence type="ECO:0000313" key="8">
    <source>
        <dbReference type="EMBL" id="KAE9207284.1"/>
    </source>
</evidence>
<dbReference type="Proteomes" id="UP000429523">
    <property type="component" value="Unassembled WGS sequence"/>
</dbReference>
<dbReference type="Proteomes" id="UP000476176">
    <property type="component" value="Unassembled WGS sequence"/>
</dbReference>
<evidence type="ECO:0000313" key="15">
    <source>
        <dbReference type="Proteomes" id="UP000440732"/>
    </source>
</evidence>
<dbReference type="Proteomes" id="UP000440367">
    <property type="component" value="Unassembled WGS sequence"/>
</dbReference>
<keyword evidence="12" id="KW-1185">Reference proteome</keyword>
<dbReference type="EMBL" id="QXFY01002877">
    <property type="protein sequence ID" value="KAE9291249.1"/>
    <property type="molecule type" value="Genomic_DNA"/>
</dbReference>
<evidence type="ECO:0000313" key="16">
    <source>
        <dbReference type="Proteomes" id="UP000441208"/>
    </source>
</evidence>
<evidence type="ECO:0000313" key="20">
    <source>
        <dbReference type="Proteomes" id="UP000488956"/>
    </source>
</evidence>
<dbReference type="EMBL" id="QXFW01002751">
    <property type="protein sequence ID" value="KAE8975725.1"/>
    <property type="molecule type" value="Genomic_DNA"/>
</dbReference>
<dbReference type="EMBL" id="QXGF01001912">
    <property type="protein sequence ID" value="KAE8927095.1"/>
    <property type="molecule type" value="Genomic_DNA"/>
</dbReference>
<evidence type="ECO:0000313" key="10">
    <source>
        <dbReference type="EMBL" id="KAE9291249.1"/>
    </source>
</evidence>
<evidence type="ECO:0000313" key="19">
    <source>
        <dbReference type="Proteomes" id="UP000486351"/>
    </source>
</evidence>
<evidence type="ECO:0000313" key="11">
    <source>
        <dbReference type="Proteomes" id="UP000429523"/>
    </source>
</evidence>
<name>A0A6A3I444_9STRA</name>
<dbReference type="EMBL" id="QXGD01002835">
    <property type="protein sequence ID" value="KAE9183564.1"/>
    <property type="molecule type" value="Genomic_DNA"/>
</dbReference>
<dbReference type="Proteomes" id="UP000488956">
    <property type="component" value="Unassembled WGS sequence"/>
</dbReference>
<evidence type="ECO:0000313" key="3">
    <source>
        <dbReference type="EMBL" id="KAE9083033.1"/>
    </source>
</evidence>
<dbReference type="EMBL" id="QXGC01001253">
    <property type="protein sequence ID" value="KAE9207284.1"/>
    <property type="molecule type" value="Genomic_DNA"/>
</dbReference>
<accession>A0A6A3I444</accession>
<evidence type="ECO:0000313" key="18">
    <source>
        <dbReference type="Proteomes" id="UP000476176"/>
    </source>
</evidence>
<dbReference type="Proteomes" id="UP000433483">
    <property type="component" value="Unassembled WGS sequence"/>
</dbReference>